<evidence type="ECO:0000256" key="4">
    <source>
        <dbReference type="ARBA" id="ARBA00022475"/>
    </source>
</evidence>
<feature type="transmembrane region" description="Helical" evidence="8">
    <location>
        <begin position="196"/>
        <end position="213"/>
    </location>
</feature>
<keyword evidence="6 8" id="KW-1133">Transmembrane helix</keyword>
<dbReference type="Pfam" id="PF01235">
    <property type="entry name" value="Na_Ala_symp"/>
    <property type="match status" value="1"/>
</dbReference>
<reference evidence="9" key="1">
    <citation type="submission" date="2018-10" db="EMBL/GenBank/DDBJ databases">
        <title>Schaedlerella arabinophila gen. nov. sp. nov., isolated from the mouse intestinal tract and comparative analysis with the genome of the closely related altered Schaedler flora strain ASF502.</title>
        <authorList>
            <person name="Miyake S."/>
            <person name="Soh M."/>
            <person name="Seedorf H."/>
        </authorList>
    </citation>
    <scope>NUCLEOTIDE SEQUENCE [LARGE SCALE GENOMIC DNA]</scope>
    <source>
        <strain evidence="9">DSM 106076</strain>
    </source>
</reference>
<feature type="transmembrane region" description="Helical" evidence="8">
    <location>
        <begin position="382"/>
        <end position="401"/>
    </location>
</feature>
<evidence type="ECO:0000256" key="3">
    <source>
        <dbReference type="ARBA" id="ARBA00022448"/>
    </source>
</evidence>
<dbReference type="PANTHER" id="PTHR30330:SF3">
    <property type="entry name" value="TRANSCRIPTIONAL REGULATOR, LRP FAMILY"/>
    <property type="match status" value="1"/>
</dbReference>
<feature type="transmembrane region" description="Helical" evidence="8">
    <location>
        <begin position="107"/>
        <end position="128"/>
    </location>
</feature>
<dbReference type="RefSeq" id="WP_125130905.1">
    <property type="nucleotide sequence ID" value="NZ_RHJS01000002.1"/>
</dbReference>
<gene>
    <name evidence="9" type="ORF">EBB54_19635</name>
</gene>
<evidence type="ECO:0000256" key="2">
    <source>
        <dbReference type="ARBA" id="ARBA00009261"/>
    </source>
</evidence>
<evidence type="ECO:0000256" key="6">
    <source>
        <dbReference type="ARBA" id="ARBA00022989"/>
    </source>
</evidence>
<comment type="subcellular location">
    <subcellularLocation>
        <location evidence="1 8">Cell membrane</location>
        <topology evidence="1 8">Multi-pass membrane protein</topology>
    </subcellularLocation>
</comment>
<feature type="transmembrane region" description="Helical" evidence="8">
    <location>
        <begin position="77"/>
        <end position="101"/>
    </location>
</feature>
<dbReference type="PRINTS" id="PR00175">
    <property type="entry name" value="NAALASMPORT"/>
</dbReference>
<dbReference type="InterPro" id="IPR001463">
    <property type="entry name" value="Na/Ala_symport"/>
</dbReference>
<feature type="transmembrane region" description="Helical" evidence="8">
    <location>
        <begin position="317"/>
        <end position="337"/>
    </location>
</feature>
<keyword evidence="10" id="KW-1185">Reference proteome</keyword>
<feature type="transmembrane region" description="Helical" evidence="8">
    <location>
        <begin position="158"/>
        <end position="176"/>
    </location>
</feature>
<dbReference type="Proteomes" id="UP000274920">
    <property type="component" value="Unassembled WGS sequence"/>
</dbReference>
<keyword evidence="7 8" id="KW-0472">Membrane</keyword>
<organism evidence="9 10">
    <name type="scientific">Schaedlerella arabinosiphila</name>
    <dbReference type="NCBI Taxonomy" id="2044587"/>
    <lineage>
        <taxon>Bacteria</taxon>
        <taxon>Bacillati</taxon>
        <taxon>Bacillota</taxon>
        <taxon>Clostridia</taxon>
        <taxon>Lachnospirales</taxon>
        <taxon>Lachnospiraceae</taxon>
        <taxon>Schaedlerella</taxon>
    </lineage>
</organism>
<keyword evidence="8" id="KW-0769">Symport</keyword>
<comment type="caution">
    <text evidence="9">The sequence shown here is derived from an EMBL/GenBank/DDBJ whole genome shotgun (WGS) entry which is preliminary data.</text>
</comment>
<proteinExistence type="inferred from homology"/>
<sequence>MSCIAYAVQSLQRFLWSMPMLVILLGTHIYFTVRLHVIQRKIPQGIRLSVMGTDQSRKKGEAPREDRECRGGNVSPFSALATSLAATIGTGNIIGISTAVAIGGPGAVFWCWITGVLGIATCYAECYLSVRYRMIQEDGTYRGGPMYVMEHVLHQKSAAVLFAFSVILVSLGMGSSVQSHSIAAAVLEQKEMSSQVIGITAALLTGIVILGGAKQIAAICTWLVPFMSLFYLSGCFLLIWLNRDVLPEALWAILHSAFSSRSVVGGAAGTAVMTGIRAGISRGLFTNEAGLGSIPMAAASAHTGSPRQQGLVSMTGTFWDTVVMCAITGIAVVSSMVKSPELFCHASPDRLCFLAFSQLDGLFQNGVSGLRIPGGFSVDGSLVLSAALVLFAFATIIGWNFYGECAVRYLWGSKGLRQYHILYISAVYLGAVLSLDLVWTMSDLFNSFMAIPNLLCLWMLREVVIKER</sequence>
<dbReference type="AlphaFoldDB" id="A0A3R8LH80"/>
<evidence type="ECO:0000256" key="7">
    <source>
        <dbReference type="ARBA" id="ARBA00023136"/>
    </source>
</evidence>
<evidence type="ECO:0000313" key="10">
    <source>
        <dbReference type="Proteomes" id="UP000274920"/>
    </source>
</evidence>
<keyword evidence="4 8" id="KW-1003">Cell membrane</keyword>
<feature type="transmembrane region" description="Helical" evidence="8">
    <location>
        <begin position="253"/>
        <end position="276"/>
    </location>
</feature>
<evidence type="ECO:0000256" key="5">
    <source>
        <dbReference type="ARBA" id="ARBA00022692"/>
    </source>
</evidence>
<comment type="similarity">
    <text evidence="2 8">Belongs to the alanine or glycine:cation symporter (AGCS) (TC 2.A.25) family.</text>
</comment>
<protein>
    <submittedName>
        <fullName evidence="9">Sodium:alanine symporter family protein</fullName>
    </submittedName>
</protein>
<feature type="transmembrane region" description="Helical" evidence="8">
    <location>
        <begin position="421"/>
        <end position="439"/>
    </location>
</feature>
<feature type="transmembrane region" description="Helical" evidence="8">
    <location>
        <begin position="14"/>
        <end position="33"/>
    </location>
</feature>
<evidence type="ECO:0000256" key="8">
    <source>
        <dbReference type="RuleBase" id="RU363064"/>
    </source>
</evidence>
<dbReference type="NCBIfam" id="TIGR00835">
    <property type="entry name" value="agcS"/>
    <property type="match status" value="1"/>
</dbReference>
<feature type="transmembrane region" description="Helical" evidence="8">
    <location>
        <begin position="220"/>
        <end position="241"/>
    </location>
</feature>
<evidence type="ECO:0000313" key="9">
    <source>
        <dbReference type="EMBL" id="RRK33304.1"/>
    </source>
</evidence>
<dbReference type="EMBL" id="RHJS01000002">
    <property type="protein sequence ID" value="RRK33304.1"/>
    <property type="molecule type" value="Genomic_DNA"/>
</dbReference>
<keyword evidence="5 8" id="KW-0812">Transmembrane</keyword>
<dbReference type="GO" id="GO:0005886">
    <property type="term" value="C:plasma membrane"/>
    <property type="evidence" value="ECO:0007669"/>
    <property type="project" value="UniProtKB-SubCell"/>
</dbReference>
<dbReference type="PANTHER" id="PTHR30330">
    <property type="entry name" value="AGSS FAMILY TRANSPORTER, SODIUM-ALANINE"/>
    <property type="match status" value="1"/>
</dbReference>
<dbReference type="GO" id="GO:0005283">
    <property type="term" value="F:amino acid:sodium symporter activity"/>
    <property type="evidence" value="ECO:0007669"/>
    <property type="project" value="InterPro"/>
</dbReference>
<keyword evidence="3 8" id="KW-0813">Transport</keyword>
<name>A0A3R8LH80_9FIRM</name>
<accession>A0A3R8LH80</accession>
<evidence type="ECO:0000256" key="1">
    <source>
        <dbReference type="ARBA" id="ARBA00004651"/>
    </source>
</evidence>